<dbReference type="PRINTS" id="PR00469">
    <property type="entry name" value="PNDRDTASEII"/>
</dbReference>
<dbReference type="GO" id="GO:0005737">
    <property type="term" value="C:cytoplasm"/>
    <property type="evidence" value="ECO:0007669"/>
    <property type="project" value="TreeGrafter"/>
</dbReference>
<accession>A0A9P9JJU2</accession>
<evidence type="ECO:0000256" key="3">
    <source>
        <dbReference type="ARBA" id="ARBA00022827"/>
    </source>
</evidence>
<evidence type="ECO:0000313" key="6">
    <source>
        <dbReference type="EMBL" id="KAH7177071.1"/>
    </source>
</evidence>
<evidence type="ECO:0000256" key="4">
    <source>
        <dbReference type="ARBA" id="ARBA00023002"/>
    </source>
</evidence>
<reference evidence="6" key="1">
    <citation type="journal article" date="2021" name="Nat. Commun.">
        <title>Genetic determinants of endophytism in the Arabidopsis root mycobiome.</title>
        <authorList>
            <person name="Mesny F."/>
            <person name="Miyauchi S."/>
            <person name="Thiergart T."/>
            <person name="Pickel B."/>
            <person name="Atanasova L."/>
            <person name="Karlsson M."/>
            <person name="Huettel B."/>
            <person name="Barry K.W."/>
            <person name="Haridas S."/>
            <person name="Chen C."/>
            <person name="Bauer D."/>
            <person name="Andreopoulos W."/>
            <person name="Pangilinan J."/>
            <person name="LaButti K."/>
            <person name="Riley R."/>
            <person name="Lipzen A."/>
            <person name="Clum A."/>
            <person name="Drula E."/>
            <person name="Henrissat B."/>
            <person name="Kohler A."/>
            <person name="Grigoriev I.V."/>
            <person name="Martin F.M."/>
            <person name="Hacquard S."/>
        </authorList>
    </citation>
    <scope>NUCLEOTIDE SEQUENCE</scope>
    <source>
        <strain evidence="6">MPI-CAGE-AT-0147</strain>
    </source>
</reference>
<dbReference type="AlphaFoldDB" id="A0A9P9JJU2"/>
<dbReference type="Proteomes" id="UP000738349">
    <property type="component" value="Unassembled WGS sequence"/>
</dbReference>
<dbReference type="PANTHER" id="PTHR43735">
    <property type="entry name" value="APOPTOSIS-INDUCING FACTOR 1"/>
    <property type="match status" value="1"/>
</dbReference>
<gene>
    <name evidence="6" type="ORF">EDB81DRAFT_635311</name>
</gene>
<protein>
    <recommendedName>
        <fullName evidence="5">FAD/NAD(P)-binding domain-containing protein</fullName>
    </recommendedName>
</protein>
<dbReference type="GO" id="GO:0050660">
    <property type="term" value="F:flavin adenine dinucleotide binding"/>
    <property type="evidence" value="ECO:0007669"/>
    <property type="project" value="TreeGrafter"/>
</dbReference>
<keyword evidence="3" id="KW-0274">FAD</keyword>
<dbReference type="GO" id="GO:0004174">
    <property type="term" value="F:electron-transferring-flavoprotein dehydrogenase activity"/>
    <property type="evidence" value="ECO:0007669"/>
    <property type="project" value="TreeGrafter"/>
</dbReference>
<keyword evidence="2" id="KW-0285">Flavoprotein</keyword>
<organism evidence="6 7">
    <name type="scientific">Dactylonectria macrodidyma</name>
    <dbReference type="NCBI Taxonomy" id="307937"/>
    <lineage>
        <taxon>Eukaryota</taxon>
        <taxon>Fungi</taxon>
        <taxon>Dikarya</taxon>
        <taxon>Ascomycota</taxon>
        <taxon>Pezizomycotina</taxon>
        <taxon>Sordariomycetes</taxon>
        <taxon>Hypocreomycetidae</taxon>
        <taxon>Hypocreales</taxon>
        <taxon>Nectriaceae</taxon>
        <taxon>Dactylonectria</taxon>
    </lineage>
</organism>
<comment type="caution">
    <text evidence="6">The sequence shown here is derived from an EMBL/GenBank/DDBJ whole genome shotgun (WGS) entry which is preliminary data.</text>
</comment>
<dbReference type="OrthoDB" id="202203at2759"/>
<dbReference type="Gene3D" id="3.50.50.100">
    <property type="match status" value="1"/>
</dbReference>
<evidence type="ECO:0000256" key="2">
    <source>
        <dbReference type="ARBA" id="ARBA00022630"/>
    </source>
</evidence>
<dbReference type="InterPro" id="IPR036188">
    <property type="entry name" value="FAD/NAD-bd_sf"/>
</dbReference>
<feature type="domain" description="FAD/NAD(P)-binding" evidence="5">
    <location>
        <begin position="4"/>
        <end position="293"/>
    </location>
</feature>
<evidence type="ECO:0000256" key="1">
    <source>
        <dbReference type="ARBA" id="ARBA00006442"/>
    </source>
</evidence>
<proteinExistence type="inferred from homology"/>
<keyword evidence="4" id="KW-0560">Oxidoreductase</keyword>
<dbReference type="EMBL" id="JAGMUV010000001">
    <property type="protein sequence ID" value="KAH7177071.1"/>
    <property type="molecule type" value="Genomic_DNA"/>
</dbReference>
<sequence>MTRTIVILGAGIGGFPVAHYLVRHTASKFSDVRVVLVSPTDELYWVFAIPRAVIPGQLSSSDVSFSIPESFAQYSSNKFELVLGKADQLLPELNTVVVALNDGSKRNIEYHSIIVATGANDKHKLPWKNLGTSEETRNALDQLRKSIEDAKTIVVAGAGPTGVEFVGELGSEYAKHGAKKIILVSSNKLPLDSSVLDSVRNTAKSQLERLNIEIITNTKVTGATGNGMDQVLELMAADGKKHTLKADLLIPAHGMTYNTGFMPADMLDKDGRVKQDTTLQALGYKNVFAMGDAGNLQDPLAFFANGHVWHLGRNFEKYMKTGAMPEYKINGKTLLGLTLGRDHGTGQFGNWKIWGTLIWYLKGRHMGLDRSAPYLEGTGNADGNWN</sequence>
<comment type="similarity">
    <text evidence="1">Belongs to the FAD-dependent oxidoreductase family.</text>
</comment>
<evidence type="ECO:0000259" key="5">
    <source>
        <dbReference type="Pfam" id="PF07992"/>
    </source>
</evidence>
<dbReference type="SUPFAM" id="SSF51905">
    <property type="entry name" value="FAD/NAD(P)-binding domain"/>
    <property type="match status" value="1"/>
</dbReference>
<dbReference type="Pfam" id="PF07992">
    <property type="entry name" value="Pyr_redox_2"/>
    <property type="match status" value="1"/>
</dbReference>
<dbReference type="PRINTS" id="PR00368">
    <property type="entry name" value="FADPNR"/>
</dbReference>
<evidence type="ECO:0000313" key="7">
    <source>
        <dbReference type="Proteomes" id="UP000738349"/>
    </source>
</evidence>
<dbReference type="PANTHER" id="PTHR43735:SF3">
    <property type="entry name" value="FERROPTOSIS SUPPRESSOR PROTEIN 1"/>
    <property type="match status" value="1"/>
</dbReference>
<dbReference type="InterPro" id="IPR023753">
    <property type="entry name" value="FAD/NAD-binding_dom"/>
</dbReference>
<name>A0A9P9JJU2_9HYPO</name>
<keyword evidence="7" id="KW-1185">Reference proteome</keyword>